<protein>
    <submittedName>
        <fullName evidence="1">Uncharacterized protein</fullName>
    </submittedName>
</protein>
<accession>A0A178ZF86</accession>
<dbReference type="AlphaFoldDB" id="A0A178ZF86"/>
<organism evidence="1 2">
    <name type="scientific">Fonsecaea erecta</name>
    <dbReference type="NCBI Taxonomy" id="1367422"/>
    <lineage>
        <taxon>Eukaryota</taxon>
        <taxon>Fungi</taxon>
        <taxon>Dikarya</taxon>
        <taxon>Ascomycota</taxon>
        <taxon>Pezizomycotina</taxon>
        <taxon>Eurotiomycetes</taxon>
        <taxon>Chaetothyriomycetidae</taxon>
        <taxon>Chaetothyriales</taxon>
        <taxon>Herpotrichiellaceae</taxon>
        <taxon>Fonsecaea</taxon>
    </lineage>
</organism>
<name>A0A178ZF86_9EURO</name>
<dbReference type="EMBL" id="LVYI01000006">
    <property type="protein sequence ID" value="OAP58146.1"/>
    <property type="molecule type" value="Genomic_DNA"/>
</dbReference>
<dbReference type="GeneID" id="30011404"/>
<comment type="caution">
    <text evidence="1">The sequence shown here is derived from an EMBL/GenBank/DDBJ whole genome shotgun (WGS) entry which is preliminary data.</text>
</comment>
<evidence type="ECO:0000313" key="1">
    <source>
        <dbReference type="EMBL" id="OAP58146.1"/>
    </source>
</evidence>
<dbReference type="Proteomes" id="UP000078343">
    <property type="component" value="Unassembled WGS sequence"/>
</dbReference>
<reference evidence="1 2" key="1">
    <citation type="submission" date="2016-04" db="EMBL/GenBank/DDBJ databases">
        <title>Draft genome of Fonsecaea erecta CBS 125763.</title>
        <authorList>
            <person name="Weiss V.A."/>
            <person name="Vicente V.A."/>
            <person name="Raittz R.T."/>
            <person name="Moreno L.F."/>
            <person name="De Souza E.M."/>
            <person name="Pedrosa F.O."/>
            <person name="Steffens M.B."/>
            <person name="Faoro H."/>
            <person name="Tadra-Sfeir M.Z."/>
            <person name="Najafzadeh M.J."/>
            <person name="Felipe M.S."/>
            <person name="Teixeira M."/>
            <person name="Sun J."/>
            <person name="Xi L."/>
            <person name="Gomes R."/>
            <person name="De Azevedo C.M."/>
            <person name="Salgado C.G."/>
            <person name="Da Silva M.B."/>
            <person name="Nascimento M.F."/>
            <person name="Queiroz-Telles F."/>
            <person name="Attili D.S."/>
            <person name="Gorbushina A."/>
        </authorList>
    </citation>
    <scope>NUCLEOTIDE SEQUENCE [LARGE SCALE GENOMIC DNA]</scope>
    <source>
        <strain evidence="1 2">CBS 125763</strain>
    </source>
</reference>
<sequence length="75" mass="8477">MRRQAGHDLDTFASHLMGSGFTTKLMETGAMSFWAKELRCESSETPFHHLYEGTEMLGVQPYDGFLDMMIEGTVL</sequence>
<proteinExistence type="predicted"/>
<evidence type="ECO:0000313" key="2">
    <source>
        <dbReference type="Proteomes" id="UP000078343"/>
    </source>
</evidence>
<dbReference type="RefSeq" id="XP_018691513.1">
    <property type="nucleotide sequence ID" value="XM_018838745.1"/>
</dbReference>
<gene>
    <name evidence="1" type="ORF">AYL99_07236</name>
</gene>
<keyword evidence="2" id="KW-1185">Reference proteome</keyword>